<sequence>MPGGASPGRRFQIQEHLKLHSFEISKLVKKGERKPHEPPFSPLSFLKGEVYHRMMLTDHKIKTGTQ</sequence>
<reference evidence="1" key="1">
    <citation type="submission" date="2013-07" db="EMBL/GenBank/DDBJ databases">
        <title>The genome of Eucalyptus grandis.</title>
        <authorList>
            <person name="Schmutz J."/>
            <person name="Hayes R."/>
            <person name="Myburg A."/>
            <person name="Tuskan G."/>
            <person name="Grattapaglia D."/>
            <person name="Rokhsar D.S."/>
        </authorList>
    </citation>
    <scope>NUCLEOTIDE SEQUENCE</scope>
    <source>
        <tissue evidence="1">Leaf extractions</tissue>
    </source>
</reference>
<dbReference type="Gramene" id="KCW66135">
    <property type="protein sequence ID" value="KCW66135"/>
    <property type="gene ID" value="EUGRSUZ_G03400"/>
</dbReference>
<dbReference type="AlphaFoldDB" id="A0A059BKA0"/>
<name>A0A059BKA0_EUCGR</name>
<accession>A0A059BKA0</accession>
<proteinExistence type="predicted"/>
<dbReference type="InParanoid" id="A0A059BKA0"/>
<protein>
    <submittedName>
        <fullName evidence="1">Uncharacterized protein</fullName>
    </submittedName>
</protein>
<evidence type="ECO:0000313" key="1">
    <source>
        <dbReference type="EMBL" id="KCW66135.1"/>
    </source>
</evidence>
<organism evidence="1">
    <name type="scientific">Eucalyptus grandis</name>
    <name type="common">Flooded gum</name>
    <dbReference type="NCBI Taxonomy" id="71139"/>
    <lineage>
        <taxon>Eukaryota</taxon>
        <taxon>Viridiplantae</taxon>
        <taxon>Streptophyta</taxon>
        <taxon>Embryophyta</taxon>
        <taxon>Tracheophyta</taxon>
        <taxon>Spermatophyta</taxon>
        <taxon>Magnoliopsida</taxon>
        <taxon>eudicotyledons</taxon>
        <taxon>Gunneridae</taxon>
        <taxon>Pentapetalae</taxon>
        <taxon>rosids</taxon>
        <taxon>malvids</taxon>
        <taxon>Myrtales</taxon>
        <taxon>Myrtaceae</taxon>
        <taxon>Myrtoideae</taxon>
        <taxon>Eucalypteae</taxon>
        <taxon>Eucalyptus</taxon>
    </lineage>
</organism>
<dbReference type="EMBL" id="KK198759">
    <property type="protein sequence ID" value="KCW66135.1"/>
    <property type="molecule type" value="Genomic_DNA"/>
</dbReference>
<gene>
    <name evidence="1" type="ORF">EUGRSUZ_G03400</name>
</gene>